<dbReference type="PANTHER" id="PTHR20842:SF0">
    <property type="entry name" value="ALPHA-ASPARTYL DIPEPTIDASE"/>
    <property type="match status" value="1"/>
</dbReference>
<keyword evidence="2" id="KW-0645">Protease</keyword>
<comment type="similarity">
    <text evidence="1">Belongs to the peptidase S51 family.</text>
</comment>
<evidence type="ECO:0000313" key="5">
    <source>
        <dbReference type="EMBL" id="MBE1504131.1"/>
    </source>
</evidence>
<dbReference type="Pfam" id="PF03575">
    <property type="entry name" value="Peptidase_S51"/>
    <property type="match status" value="1"/>
</dbReference>
<evidence type="ECO:0000256" key="1">
    <source>
        <dbReference type="ARBA" id="ARBA00006534"/>
    </source>
</evidence>
<dbReference type="Gene3D" id="3.40.50.880">
    <property type="match status" value="1"/>
</dbReference>
<protein>
    <submittedName>
        <fullName evidence="5">Dipeptidase E</fullName>
        <ecNumber evidence="5">3.4.13.21</ecNumber>
    </submittedName>
</protein>
<evidence type="ECO:0000256" key="4">
    <source>
        <dbReference type="ARBA" id="ARBA00022825"/>
    </source>
</evidence>
<comment type="caution">
    <text evidence="5">The sequence shown here is derived from an EMBL/GenBank/DDBJ whole genome shotgun (WGS) entry which is preliminary data.</text>
</comment>
<dbReference type="GO" id="GO:0016805">
    <property type="term" value="F:dipeptidase activity"/>
    <property type="evidence" value="ECO:0007669"/>
    <property type="project" value="UniProtKB-KW"/>
</dbReference>
<keyword evidence="4" id="KW-0720">Serine protease</keyword>
<name>A0ABR9ILR9_RHIVS</name>
<dbReference type="InterPro" id="IPR005320">
    <property type="entry name" value="Peptidase_S51"/>
</dbReference>
<evidence type="ECO:0000256" key="3">
    <source>
        <dbReference type="ARBA" id="ARBA00022801"/>
    </source>
</evidence>
<sequence>MRLYLSSYRLGASAFRLRKLLNGGRRAAVIQNALDFIPAEARRAYETNIYDPKKELADWGIEAEELDLRDYFGQPHALETALAGFDLVWAVGGNAFLLRRAMRQSGFDRIIGELLREDAIVYGGFSAGAVVATPSLRGIDIMDDPRQLAPDYDEAILWDGLGLVDFSIVPHYRSAHDEAEAAEKTVNFLEEAGTPFQPLRDGEVIIVEGRNVTLLPVLPEAMRRSA</sequence>
<organism evidence="5 6">
    <name type="scientific">Rhizobium viscosum</name>
    <name type="common">Arthrobacter viscosus</name>
    <dbReference type="NCBI Taxonomy" id="1673"/>
    <lineage>
        <taxon>Bacteria</taxon>
        <taxon>Pseudomonadati</taxon>
        <taxon>Pseudomonadota</taxon>
        <taxon>Alphaproteobacteria</taxon>
        <taxon>Hyphomicrobiales</taxon>
        <taxon>Rhizobiaceae</taxon>
        <taxon>Rhizobium/Agrobacterium group</taxon>
        <taxon>Rhizobium</taxon>
    </lineage>
</organism>
<proteinExistence type="inferred from homology"/>
<dbReference type="Proteomes" id="UP000620262">
    <property type="component" value="Unassembled WGS sequence"/>
</dbReference>
<keyword evidence="5" id="KW-0224">Dipeptidase</keyword>
<dbReference type="RefSeq" id="WP_192728205.1">
    <property type="nucleotide sequence ID" value="NZ_BAAAVL010000001.1"/>
</dbReference>
<keyword evidence="3 5" id="KW-0378">Hydrolase</keyword>
<evidence type="ECO:0000313" key="6">
    <source>
        <dbReference type="Proteomes" id="UP000620262"/>
    </source>
</evidence>
<keyword evidence="6" id="KW-1185">Reference proteome</keyword>
<dbReference type="InterPro" id="IPR029062">
    <property type="entry name" value="Class_I_gatase-like"/>
</dbReference>
<evidence type="ECO:0000256" key="2">
    <source>
        <dbReference type="ARBA" id="ARBA00022670"/>
    </source>
</evidence>
<reference evidence="5 6" key="1">
    <citation type="submission" date="2020-10" db="EMBL/GenBank/DDBJ databases">
        <title>Sequencing the genomes of 1000 actinobacteria strains.</title>
        <authorList>
            <person name="Klenk H.-P."/>
        </authorList>
    </citation>
    <scope>NUCLEOTIDE SEQUENCE [LARGE SCALE GENOMIC DNA]</scope>
    <source>
        <strain evidence="5 6">DSM 7307</strain>
    </source>
</reference>
<dbReference type="EMBL" id="JADBEC010000001">
    <property type="protein sequence ID" value="MBE1504131.1"/>
    <property type="molecule type" value="Genomic_DNA"/>
</dbReference>
<dbReference type="SUPFAM" id="SSF52317">
    <property type="entry name" value="Class I glutamine amidotransferase-like"/>
    <property type="match status" value="1"/>
</dbReference>
<dbReference type="EC" id="3.4.13.21" evidence="5"/>
<gene>
    <name evidence="5" type="ORF">H4W29_001312</name>
</gene>
<dbReference type="PANTHER" id="PTHR20842">
    <property type="entry name" value="PROTEASE S51 ALPHA-ASPARTYL DIPEPTIDASE"/>
    <property type="match status" value="1"/>
</dbReference>
<accession>A0ABR9ILR9</accession>